<comment type="caution">
    <text evidence="1">The sequence shown here is derived from an EMBL/GenBank/DDBJ whole genome shotgun (WGS) entry which is preliminary data.</text>
</comment>
<name>D6STT3_9BACT</name>
<protein>
    <submittedName>
        <fullName evidence="1">Uncharacterized protein</fullName>
    </submittedName>
</protein>
<dbReference type="AlphaFoldDB" id="D6STT3"/>
<evidence type="ECO:0000313" key="2">
    <source>
        <dbReference type="Proteomes" id="UP000005496"/>
    </source>
</evidence>
<gene>
    <name evidence="1" type="ORF">Dthio_PD1439</name>
</gene>
<reference evidence="1" key="1">
    <citation type="submission" date="2010-05" db="EMBL/GenBank/DDBJ databases">
        <title>The draft genome of Desulfonatronospira thiodismutans ASO3-1.</title>
        <authorList>
            <consortium name="US DOE Joint Genome Institute (JGI-PGF)"/>
            <person name="Lucas S."/>
            <person name="Copeland A."/>
            <person name="Lapidus A."/>
            <person name="Cheng J.-F."/>
            <person name="Bruce D."/>
            <person name="Goodwin L."/>
            <person name="Pitluck S."/>
            <person name="Chertkov O."/>
            <person name="Brettin T."/>
            <person name="Detter J.C."/>
            <person name="Han C."/>
            <person name="Land M.L."/>
            <person name="Hauser L."/>
            <person name="Kyrpides N."/>
            <person name="Mikhailova N."/>
            <person name="Muyzer G."/>
            <person name="Woyke T."/>
        </authorList>
    </citation>
    <scope>NUCLEOTIDE SEQUENCE [LARGE SCALE GENOMIC DNA]</scope>
    <source>
        <strain evidence="1">ASO3-1</strain>
    </source>
</reference>
<proteinExistence type="predicted"/>
<dbReference type="RefSeq" id="WP_008871448.1">
    <property type="nucleotide sequence ID" value="NZ_ACJN02000003.1"/>
</dbReference>
<sequence>MMLLSLQWANPYTQPPAGQDWVLYWSVASKTGLGVGEELIQKAKAEGYDVSGYRLTFTPKAFTQFKPLKPESLASMRYKRLRTKLKKKISMPGFVEEILDWKKDYYDLETCRKQYERKVQINKELEQDLAEKYPPHKYVEIQGGE</sequence>
<keyword evidence="2" id="KW-1185">Reference proteome</keyword>
<accession>D6STT3</accession>
<evidence type="ECO:0000313" key="1">
    <source>
        <dbReference type="EMBL" id="EFI34099.1"/>
    </source>
</evidence>
<dbReference type="EMBL" id="ACJN02000003">
    <property type="protein sequence ID" value="EFI34099.1"/>
    <property type="molecule type" value="Genomic_DNA"/>
</dbReference>
<organism evidence="1 2">
    <name type="scientific">Desulfonatronospira thiodismutans ASO3-1</name>
    <dbReference type="NCBI Taxonomy" id="555779"/>
    <lineage>
        <taxon>Bacteria</taxon>
        <taxon>Pseudomonadati</taxon>
        <taxon>Thermodesulfobacteriota</taxon>
        <taxon>Desulfovibrionia</taxon>
        <taxon>Desulfovibrionales</taxon>
        <taxon>Desulfonatronovibrionaceae</taxon>
        <taxon>Desulfonatronospira</taxon>
    </lineage>
</organism>
<dbReference type="Proteomes" id="UP000005496">
    <property type="component" value="Unassembled WGS sequence"/>
</dbReference>